<evidence type="ECO:0000259" key="1">
    <source>
        <dbReference type="Pfam" id="PF06985"/>
    </source>
</evidence>
<organism evidence="2 3">
    <name type="scientific">Fusarium oxysporum f. sp. raphani</name>
    <dbReference type="NCBI Taxonomy" id="96318"/>
    <lineage>
        <taxon>Eukaryota</taxon>
        <taxon>Fungi</taxon>
        <taxon>Dikarya</taxon>
        <taxon>Ascomycota</taxon>
        <taxon>Pezizomycotina</taxon>
        <taxon>Sordariomycetes</taxon>
        <taxon>Hypocreomycetidae</taxon>
        <taxon>Hypocreales</taxon>
        <taxon>Nectriaceae</taxon>
        <taxon>Fusarium</taxon>
        <taxon>Fusarium oxysporum species complex</taxon>
    </lineage>
</organism>
<dbReference type="PANTHER" id="PTHR33112:SF16">
    <property type="entry name" value="HETEROKARYON INCOMPATIBILITY DOMAIN-CONTAINING PROTEIN"/>
    <property type="match status" value="1"/>
</dbReference>
<protein>
    <recommendedName>
        <fullName evidence="1">Heterokaryon incompatibility domain-containing protein</fullName>
    </recommendedName>
</protein>
<dbReference type="AlphaFoldDB" id="A0A8J5PP82"/>
<comment type="caution">
    <text evidence="2">The sequence shown here is derived from an EMBL/GenBank/DDBJ whole genome shotgun (WGS) entry which is preliminary data.</text>
</comment>
<evidence type="ECO:0000313" key="3">
    <source>
        <dbReference type="Proteomes" id="UP000693942"/>
    </source>
</evidence>
<feature type="domain" description="Heterokaryon incompatibility" evidence="1">
    <location>
        <begin position="186"/>
        <end position="268"/>
    </location>
</feature>
<proteinExistence type="predicted"/>
<reference evidence="2" key="1">
    <citation type="submission" date="2021-04" db="EMBL/GenBank/DDBJ databases">
        <title>First draft genome resource for Brassicaceae pathogens Fusarium oxysporum f. sp. raphani and Fusarium oxysporum f. sp. rapae.</title>
        <authorList>
            <person name="Asai S."/>
        </authorList>
    </citation>
    <scope>NUCLEOTIDE SEQUENCE</scope>
    <source>
        <strain evidence="2">Tf1262</strain>
    </source>
</reference>
<dbReference type="EMBL" id="JAELUR010000010">
    <property type="protein sequence ID" value="KAG7426611.1"/>
    <property type="molecule type" value="Genomic_DNA"/>
</dbReference>
<evidence type="ECO:0000313" key="2">
    <source>
        <dbReference type="EMBL" id="KAG7426611.1"/>
    </source>
</evidence>
<dbReference type="Pfam" id="PF06985">
    <property type="entry name" value="HET"/>
    <property type="match status" value="1"/>
</dbReference>
<name>A0A8J5PP82_FUSOX</name>
<gene>
    <name evidence="2" type="ORF">Forpi1262_v012349</name>
</gene>
<dbReference type="PANTHER" id="PTHR33112">
    <property type="entry name" value="DOMAIN PROTEIN, PUTATIVE-RELATED"/>
    <property type="match status" value="1"/>
</dbReference>
<dbReference type="Proteomes" id="UP000693942">
    <property type="component" value="Unassembled WGS sequence"/>
</dbReference>
<dbReference type="InterPro" id="IPR010730">
    <property type="entry name" value="HET"/>
</dbReference>
<accession>A0A8J5PP82</accession>
<sequence length="403" mass="45685">MAFTGIGLDDLDKWSRAGCSLGKYLFAQFSKGPSIHLTPELKIYVRAKTFYGLIPLKHMVSKTEVLEFEIWSPEDTDEGSAISSDPRFDNCYVFSPAHKPHGLFDGGIEFRLTTEKEELSEKDKRVDYSKPMLADPLAQGTITSIKHWISECDREQAQTHAICSVSEPHFLPSRLIRVRPRGSNPDDKTLEISQMTEVYTHATLTIVAKRANDAQDGFLHKRPLPSGTSTMMFRYRNGEEGTVTLSFESTLSDEFGTRLDTRGWVLQEYLLSRRLLVIGNWATEWSCRHERYSPDNVDGWSRETMKETDPFKYNEIGSEKTSDALPEDSHTLDAIAFYAAHPGSALPRPGEWPVHQTWNGLVESYTERYLSEPTDRIKSIAGLAKNFSVMYELRYGSKYAAGL</sequence>